<feature type="transmembrane region" description="Helical" evidence="1">
    <location>
        <begin position="290"/>
        <end position="312"/>
    </location>
</feature>
<feature type="transmembrane region" description="Helical" evidence="1">
    <location>
        <begin position="62"/>
        <end position="81"/>
    </location>
</feature>
<feature type="transmembrane region" description="Helical" evidence="1">
    <location>
        <begin position="399"/>
        <end position="427"/>
    </location>
</feature>
<feature type="transmembrane region" description="Helical" evidence="1">
    <location>
        <begin position="250"/>
        <end position="270"/>
    </location>
</feature>
<dbReference type="Proteomes" id="UP000597762">
    <property type="component" value="Unassembled WGS sequence"/>
</dbReference>
<dbReference type="EMBL" id="CAHIKZ030003892">
    <property type="protein sequence ID" value="CAE1305188.1"/>
    <property type="molecule type" value="Genomic_DNA"/>
</dbReference>
<keyword evidence="1" id="KW-1133">Transmembrane helix</keyword>
<feature type="transmembrane region" description="Helical" evidence="1">
    <location>
        <begin position="120"/>
        <end position="141"/>
    </location>
</feature>
<keyword evidence="1" id="KW-0812">Transmembrane</keyword>
<evidence type="ECO:0000256" key="1">
    <source>
        <dbReference type="SAM" id="Phobius"/>
    </source>
</evidence>
<protein>
    <submittedName>
        <fullName evidence="2">Uncharacterized protein</fullName>
    </submittedName>
</protein>
<evidence type="ECO:0000313" key="3">
    <source>
        <dbReference type="Proteomes" id="UP000597762"/>
    </source>
</evidence>
<comment type="caution">
    <text evidence="2">The sequence shown here is derived from an EMBL/GenBank/DDBJ whole genome shotgun (WGS) entry which is preliminary data.</text>
</comment>
<keyword evidence="3" id="KW-1185">Reference proteome</keyword>
<dbReference type="AlphaFoldDB" id="A0A812DKH1"/>
<feature type="transmembrane region" description="Helical" evidence="1">
    <location>
        <begin position="161"/>
        <end position="183"/>
    </location>
</feature>
<feature type="transmembrane region" description="Helical" evidence="1">
    <location>
        <begin position="7"/>
        <end position="29"/>
    </location>
</feature>
<accession>A0A812DKH1</accession>
<organism evidence="2 3">
    <name type="scientific">Acanthosepion pharaonis</name>
    <name type="common">Pharaoh cuttlefish</name>
    <name type="synonym">Sepia pharaonis</name>
    <dbReference type="NCBI Taxonomy" id="158019"/>
    <lineage>
        <taxon>Eukaryota</taxon>
        <taxon>Metazoa</taxon>
        <taxon>Spiralia</taxon>
        <taxon>Lophotrochozoa</taxon>
        <taxon>Mollusca</taxon>
        <taxon>Cephalopoda</taxon>
        <taxon>Coleoidea</taxon>
        <taxon>Decapodiformes</taxon>
        <taxon>Sepiida</taxon>
        <taxon>Sepiina</taxon>
        <taxon>Sepiidae</taxon>
        <taxon>Acanthosepion</taxon>
    </lineage>
</organism>
<keyword evidence="1" id="KW-0472">Membrane</keyword>
<gene>
    <name evidence="2" type="ORF">SPHA_57662</name>
</gene>
<evidence type="ECO:0000313" key="2">
    <source>
        <dbReference type="EMBL" id="CAE1305188.1"/>
    </source>
</evidence>
<proteinExistence type="predicted"/>
<feature type="transmembrane region" description="Helical" evidence="1">
    <location>
        <begin position="373"/>
        <end position="392"/>
    </location>
</feature>
<feature type="transmembrane region" description="Helical" evidence="1">
    <location>
        <begin position="217"/>
        <end position="238"/>
    </location>
</feature>
<feature type="transmembrane region" description="Helical" evidence="1">
    <location>
        <begin position="332"/>
        <end position="353"/>
    </location>
</feature>
<name>A0A812DKH1_ACAPH</name>
<reference evidence="2" key="1">
    <citation type="submission" date="2021-01" db="EMBL/GenBank/DDBJ databases">
        <authorList>
            <person name="Li R."/>
            <person name="Bekaert M."/>
        </authorList>
    </citation>
    <scope>NUCLEOTIDE SEQUENCE</scope>
    <source>
        <strain evidence="2">Farmed</strain>
    </source>
</reference>
<feature type="transmembrane region" description="Helical" evidence="1">
    <location>
        <begin position="190"/>
        <end position="211"/>
    </location>
</feature>
<sequence>MLLLRPNILSIWALPFAETTFCLLAHSLLKTQHSVFLAHSFIKTQHSTQHSVLLGYSFCWDILSVHLFFLSCTLFSFFFWAHPLLRPNILSWAHPFAETQHVTPHILSSWIIPFTKKPHICLLHLTLFYHAHILISCAIPFPDSNILSSWVFPFPLCIQIHFASVPFFSIPICFIFLGLYFLLPTHFLSFWFFSFSLQPQKINIFIALTLLHTSHSFSDFFSISFATTYTFSLLALFLSSGTLSFSNTHTFSLFGLTLLLSPTYSTFLLISPIHHFLFFSSSFRNILFSWALLFHTLYSLIFLHSLLSFSFLTPSFSLFGQFLFANSPKHSLLYFLSFGTSPSHSVFLCFSFYQDSLSHINLLGSFLLPGPLILLHSIFLALLFVNAHILFLHILSFDIFFFLTSFSSLFLGLFLFAPTHSLFLFLLLKLPHFSHWTPHFHSLFLCLFSLLSSF</sequence>